<dbReference type="Pfam" id="PF17921">
    <property type="entry name" value="Integrase_H2C2"/>
    <property type="match status" value="1"/>
</dbReference>
<feature type="domain" description="Integrase zinc-binding" evidence="2">
    <location>
        <begin position="2"/>
        <end position="28"/>
    </location>
</feature>
<dbReference type="InterPro" id="IPR050951">
    <property type="entry name" value="Retrovirus_Pol_polyprotein"/>
</dbReference>
<dbReference type="Gene3D" id="1.10.340.70">
    <property type="match status" value="1"/>
</dbReference>
<dbReference type="InterPro" id="IPR041588">
    <property type="entry name" value="Integrase_H2C2"/>
</dbReference>
<accession>A0ABQ9HAK9</accession>
<keyword evidence="4" id="KW-1185">Reference proteome</keyword>
<proteinExistence type="predicted"/>
<comment type="caution">
    <text evidence="3">The sequence shown here is derived from an EMBL/GenBank/DDBJ whole genome shotgun (WGS) entry which is preliminary data.</text>
</comment>
<dbReference type="PANTHER" id="PTHR37984:SF7">
    <property type="entry name" value="INTEGRASE CATALYTIC DOMAIN-CONTAINING PROTEIN"/>
    <property type="match status" value="1"/>
</dbReference>
<organism evidence="3 4">
    <name type="scientific">Dryococelus australis</name>
    <dbReference type="NCBI Taxonomy" id="614101"/>
    <lineage>
        <taxon>Eukaryota</taxon>
        <taxon>Metazoa</taxon>
        <taxon>Ecdysozoa</taxon>
        <taxon>Arthropoda</taxon>
        <taxon>Hexapoda</taxon>
        <taxon>Insecta</taxon>
        <taxon>Pterygota</taxon>
        <taxon>Neoptera</taxon>
        <taxon>Polyneoptera</taxon>
        <taxon>Phasmatodea</taxon>
        <taxon>Verophasmatodea</taxon>
        <taxon>Anareolatae</taxon>
        <taxon>Phasmatidae</taxon>
        <taxon>Eurycanthinae</taxon>
        <taxon>Dryococelus</taxon>
    </lineage>
</organism>
<dbReference type="Proteomes" id="UP001159363">
    <property type="component" value="Chromosome 5"/>
</dbReference>
<dbReference type="EMBL" id="JARBHB010000006">
    <property type="protein sequence ID" value="KAJ8881275.1"/>
    <property type="molecule type" value="Genomic_DNA"/>
</dbReference>
<dbReference type="EC" id="2.7.7.49" evidence="1"/>
<evidence type="ECO:0000256" key="1">
    <source>
        <dbReference type="ARBA" id="ARBA00012493"/>
    </source>
</evidence>
<evidence type="ECO:0000313" key="3">
    <source>
        <dbReference type="EMBL" id="KAJ8881275.1"/>
    </source>
</evidence>
<gene>
    <name evidence="3" type="ORF">PR048_017753</name>
</gene>
<dbReference type="PANTHER" id="PTHR37984">
    <property type="entry name" value="PROTEIN CBG26694"/>
    <property type="match status" value="1"/>
</dbReference>
<feature type="non-terminal residue" evidence="3">
    <location>
        <position position="199"/>
    </location>
</feature>
<evidence type="ECO:0000313" key="4">
    <source>
        <dbReference type="Proteomes" id="UP001159363"/>
    </source>
</evidence>
<reference evidence="3 4" key="1">
    <citation type="submission" date="2023-02" db="EMBL/GenBank/DDBJ databases">
        <title>LHISI_Scaffold_Assembly.</title>
        <authorList>
            <person name="Stuart O.P."/>
            <person name="Cleave R."/>
            <person name="Magrath M.J.L."/>
            <person name="Mikheyev A.S."/>
        </authorList>
    </citation>
    <scope>NUCLEOTIDE SEQUENCE [LARGE SCALE GENOMIC DNA]</scope>
    <source>
        <strain evidence="3">Daus_M_001</strain>
        <tissue evidence="3">Leg muscle</tissue>
    </source>
</reference>
<sequence>MLARDHAFWDEITRDVTEYVRKCATCQHLQRDPPQELLSEEEDTLTCPWMYVASELFQLKGKDYFIIADSYSRYFYFVKLSSTTSEQIIAALKRGKLGSPVQSLMGRSTRMLLPTNEKLLLPALVKGVAKNLMICRPRDRDVFNKHKTLLPKLAPRATLNQYPTLVHTSSRHLGACIEEILDSLKQRRHCHRRAYSWNN</sequence>
<name>A0ABQ9HAK9_9NEOP</name>
<evidence type="ECO:0000259" key="2">
    <source>
        <dbReference type="Pfam" id="PF17921"/>
    </source>
</evidence>
<protein>
    <recommendedName>
        <fullName evidence="1">RNA-directed DNA polymerase</fullName>
        <ecNumber evidence="1">2.7.7.49</ecNumber>
    </recommendedName>
</protein>